<dbReference type="InterPro" id="IPR010419">
    <property type="entry name" value="CO_DH_gsu"/>
</dbReference>
<evidence type="ECO:0000256" key="1">
    <source>
        <dbReference type="SAM" id="Phobius"/>
    </source>
</evidence>
<reference evidence="2 3" key="1">
    <citation type="submission" date="2014-07" db="EMBL/GenBank/DDBJ databases">
        <title>Whole Genome Sequence of the Amycolatopsis methanolica 239.</title>
        <authorList>
            <person name="Tang B."/>
        </authorList>
    </citation>
    <scope>NUCLEOTIDE SEQUENCE [LARGE SCALE GENOMIC DNA]</scope>
    <source>
        <strain evidence="2 3">239</strain>
    </source>
</reference>
<dbReference type="SUPFAM" id="SSF55961">
    <property type="entry name" value="Bet v1-like"/>
    <property type="match status" value="1"/>
</dbReference>
<dbReference type="PANTHER" id="PTHR38588:SF1">
    <property type="entry name" value="BLL0334 PROTEIN"/>
    <property type="match status" value="1"/>
</dbReference>
<dbReference type="PANTHER" id="PTHR38588">
    <property type="entry name" value="BLL0334 PROTEIN"/>
    <property type="match status" value="1"/>
</dbReference>
<dbReference type="AlphaFoldDB" id="A0A076MZW9"/>
<dbReference type="EMBL" id="CP009110">
    <property type="protein sequence ID" value="AIJ26133.1"/>
    <property type="molecule type" value="Genomic_DNA"/>
</dbReference>
<proteinExistence type="predicted"/>
<gene>
    <name evidence="2" type="ORF">AMETH_6041</name>
</gene>
<keyword evidence="1" id="KW-1133">Transmembrane helix</keyword>
<keyword evidence="1" id="KW-0812">Transmembrane</keyword>
<sequence length="208" mass="21319">MQLEHTFIIAAPLDKAWAALNDPARVAPCFPGAALTEAAGDEFAGTVKIKVGPISMTYKGKGTYQERDDSDHRVVIGASGRDTRGNGTAAATLTGTLRAAGADKTEVTVITDMTITGRPAQFGRGVISDVADSIIGRFSSSLAESLTAPSAQAATPAESVPASAASVEPLDLLGAAPMLRWAGPAAVGVLALAVAGLCAALFRRRRSW</sequence>
<dbReference type="OrthoDB" id="9808623at2"/>
<name>A0A076MZW9_AMYME</name>
<dbReference type="InterPro" id="IPR023393">
    <property type="entry name" value="START-like_dom_sf"/>
</dbReference>
<dbReference type="RefSeq" id="WP_017984970.1">
    <property type="nucleotide sequence ID" value="NZ_AQUL01000001.1"/>
</dbReference>
<accession>A0A076MZW9</accession>
<dbReference type="Proteomes" id="UP000062973">
    <property type="component" value="Chromosome"/>
</dbReference>
<keyword evidence="1" id="KW-0472">Membrane</keyword>
<dbReference type="eggNOG" id="COG3427">
    <property type="taxonomic scope" value="Bacteria"/>
</dbReference>
<evidence type="ECO:0000313" key="3">
    <source>
        <dbReference type="Proteomes" id="UP000062973"/>
    </source>
</evidence>
<dbReference type="Gene3D" id="3.30.530.20">
    <property type="match status" value="1"/>
</dbReference>
<dbReference type="PATRIC" id="fig|1068978.7.peg.6490"/>
<dbReference type="KEGG" id="amq:AMETH_6041"/>
<keyword evidence="3" id="KW-1185">Reference proteome</keyword>
<feature type="transmembrane region" description="Helical" evidence="1">
    <location>
        <begin position="181"/>
        <end position="202"/>
    </location>
</feature>
<dbReference type="STRING" id="1068978.AMETH_6041"/>
<evidence type="ECO:0000313" key="2">
    <source>
        <dbReference type="EMBL" id="AIJ26133.1"/>
    </source>
</evidence>
<protein>
    <submittedName>
        <fullName evidence="2">Carbon monoxide dehydrogenase subunit G</fullName>
    </submittedName>
</protein>
<dbReference type="CDD" id="cd07823">
    <property type="entry name" value="SRPBCC_5"/>
    <property type="match status" value="1"/>
</dbReference>
<dbReference type="Pfam" id="PF06240">
    <property type="entry name" value="COXG"/>
    <property type="match status" value="1"/>
</dbReference>
<dbReference type="HOGENOM" id="CLU_046420_2_1_11"/>
<organism evidence="2 3">
    <name type="scientific">Amycolatopsis methanolica 239</name>
    <dbReference type="NCBI Taxonomy" id="1068978"/>
    <lineage>
        <taxon>Bacteria</taxon>
        <taxon>Bacillati</taxon>
        <taxon>Actinomycetota</taxon>
        <taxon>Actinomycetes</taxon>
        <taxon>Pseudonocardiales</taxon>
        <taxon>Pseudonocardiaceae</taxon>
        <taxon>Amycolatopsis</taxon>
        <taxon>Amycolatopsis methanolica group</taxon>
    </lineage>
</organism>